<evidence type="ECO:0000256" key="1">
    <source>
        <dbReference type="SAM" id="MobiDB-lite"/>
    </source>
</evidence>
<dbReference type="AlphaFoldDB" id="A0A9P0FUW8"/>
<dbReference type="Pfam" id="PF00536">
    <property type="entry name" value="SAM_1"/>
    <property type="match status" value="1"/>
</dbReference>
<dbReference type="PROSITE" id="PS50105">
    <property type="entry name" value="SAM_DOMAIN"/>
    <property type="match status" value="1"/>
</dbReference>
<dbReference type="OrthoDB" id="6133291at2759"/>
<evidence type="ECO:0000259" key="2">
    <source>
        <dbReference type="PROSITE" id="PS50105"/>
    </source>
</evidence>
<evidence type="ECO:0000313" key="3">
    <source>
        <dbReference type="EMBL" id="CAH0602342.1"/>
    </source>
</evidence>
<sequence length="363" mass="42850">MERCDLCLPPRERGVTFMYVCMYVSTFSLQSRIKADQPQKRRRAKKIIIPRRAPSVIIPERQIVYVSADKTTCALCPCFPKEDPYTKPKKLKPCQHTPLTLYELAAAVVDQFPYPDHFSWSEKQVAEWMANVAGLPQYQSCILENHINGRRLLRLEDPSVLPEMNIHDWLHIKRITNEIRKIFTIDFIRFARSVGLPLRKPLTHCTWFKSLTGPTWGIRQNWDRCDILRWMKIIMPEPVYLDHWDLVWYEKPDFPRLVLARIPAADRHEFIPHFIEPEDYCNEYLAPRKYRLQTNVPDDMQFIWMEHRPGSPSYKDPNAVKAKKPKPPKPSRLVPKKINLKGLAGKDLILARRRMPKPKFMKK</sequence>
<dbReference type="PANTHER" id="PTHR46829">
    <property type="entry name" value="STERILE ALPHA MOTIF DOMAIN-CONTAINING PROTEIN 15"/>
    <property type="match status" value="1"/>
</dbReference>
<name>A0A9P0FUW8_CHRIL</name>
<dbReference type="EMBL" id="LR824034">
    <property type="protein sequence ID" value="CAH0602342.1"/>
    <property type="molecule type" value="Genomic_DNA"/>
</dbReference>
<gene>
    <name evidence="3" type="ORF">CINC_LOCUS9981</name>
</gene>
<evidence type="ECO:0000313" key="4">
    <source>
        <dbReference type="Proteomes" id="UP001154114"/>
    </source>
</evidence>
<feature type="compositionally biased region" description="Basic residues" evidence="1">
    <location>
        <begin position="321"/>
        <end position="334"/>
    </location>
</feature>
<keyword evidence="4" id="KW-1185">Reference proteome</keyword>
<feature type="domain" description="SAM" evidence="2">
    <location>
        <begin position="120"/>
        <end position="185"/>
    </location>
</feature>
<accession>A0A9P0FUW8</accession>
<reference evidence="3" key="1">
    <citation type="submission" date="2021-12" db="EMBL/GenBank/DDBJ databases">
        <authorList>
            <person name="King R."/>
        </authorList>
    </citation>
    <scope>NUCLEOTIDE SEQUENCE</scope>
</reference>
<organism evidence="3 4">
    <name type="scientific">Chrysodeixis includens</name>
    <name type="common">Soybean looper</name>
    <name type="synonym">Pseudoplusia includens</name>
    <dbReference type="NCBI Taxonomy" id="689277"/>
    <lineage>
        <taxon>Eukaryota</taxon>
        <taxon>Metazoa</taxon>
        <taxon>Ecdysozoa</taxon>
        <taxon>Arthropoda</taxon>
        <taxon>Hexapoda</taxon>
        <taxon>Insecta</taxon>
        <taxon>Pterygota</taxon>
        <taxon>Neoptera</taxon>
        <taxon>Endopterygota</taxon>
        <taxon>Lepidoptera</taxon>
        <taxon>Glossata</taxon>
        <taxon>Ditrysia</taxon>
        <taxon>Noctuoidea</taxon>
        <taxon>Noctuidae</taxon>
        <taxon>Plusiinae</taxon>
        <taxon>Chrysodeixis</taxon>
    </lineage>
</organism>
<proteinExistence type="predicted"/>
<protein>
    <recommendedName>
        <fullName evidence="2">SAM domain-containing protein</fullName>
    </recommendedName>
</protein>
<dbReference type="InterPro" id="IPR013761">
    <property type="entry name" value="SAM/pointed_sf"/>
</dbReference>
<dbReference type="SMART" id="SM00454">
    <property type="entry name" value="SAM"/>
    <property type="match status" value="1"/>
</dbReference>
<feature type="region of interest" description="Disordered" evidence="1">
    <location>
        <begin position="311"/>
        <end position="334"/>
    </location>
</feature>
<dbReference type="Proteomes" id="UP001154114">
    <property type="component" value="Chromosome 31"/>
</dbReference>
<dbReference type="Gene3D" id="1.10.150.50">
    <property type="entry name" value="Transcription Factor, Ets-1"/>
    <property type="match status" value="1"/>
</dbReference>
<dbReference type="InterPro" id="IPR001660">
    <property type="entry name" value="SAM"/>
</dbReference>
<dbReference type="SUPFAM" id="SSF47769">
    <property type="entry name" value="SAM/Pointed domain"/>
    <property type="match status" value="1"/>
</dbReference>
<dbReference type="PANTHER" id="PTHR46829:SF1">
    <property type="entry name" value="STERILE ALPHA MOTIF DOMAIN-CONTAINING PROTEIN 15"/>
    <property type="match status" value="1"/>
</dbReference>